<dbReference type="InterPro" id="IPR014048">
    <property type="entry name" value="MethylDNA_cys_MeTrfase_DNA-bd"/>
</dbReference>
<keyword evidence="7" id="KW-0234">DNA repair</keyword>
<dbReference type="SUPFAM" id="SSF53155">
    <property type="entry name" value="Methylated DNA-protein cysteine methyltransferase domain"/>
    <property type="match status" value="1"/>
</dbReference>
<dbReference type="Pfam" id="PF01035">
    <property type="entry name" value="DNA_binding_1"/>
    <property type="match status" value="1"/>
</dbReference>
<organism evidence="11 12">
    <name type="scientific">Silvanigrella aquatica</name>
    <dbReference type="NCBI Taxonomy" id="1915309"/>
    <lineage>
        <taxon>Bacteria</taxon>
        <taxon>Pseudomonadati</taxon>
        <taxon>Bdellovibrionota</taxon>
        <taxon>Oligoflexia</taxon>
        <taxon>Silvanigrellales</taxon>
        <taxon>Silvanigrellaceae</taxon>
        <taxon>Silvanigrella</taxon>
    </lineage>
</organism>
<evidence type="ECO:0000256" key="4">
    <source>
        <dbReference type="ARBA" id="ARBA00022603"/>
    </source>
</evidence>
<dbReference type="NCBIfam" id="TIGR00589">
    <property type="entry name" value="ogt"/>
    <property type="match status" value="1"/>
</dbReference>
<comment type="similarity">
    <text evidence="2">Belongs to the MGMT family.</text>
</comment>
<dbReference type="FunFam" id="1.10.10.10:FF:000214">
    <property type="entry name" value="Methylated-DNA--protein-cysteine methyltransferase"/>
    <property type="match status" value="1"/>
</dbReference>
<dbReference type="OrthoDB" id="5295094at2"/>
<dbReference type="InterPro" id="IPR036217">
    <property type="entry name" value="MethylDNA_cys_MeTrfase_DNAb"/>
</dbReference>
<sequence>MEKHKEFNLDYLKKIMLRNKKIKIKYTIQKCNFGFVFIAICDLGIISIQFSDFKEFFEEKIKNLNHNKVIENLENADQHEWSKEILNYLENPTRNFTLPIFVEGTFFQKKVWQALKQIPTGKTQSYKKIAEQIGLPKSVRAVANACATNPIAFVIPCHRIIRSNGALSDYRWGKERKRQMLEFEKALL</sequence>
<dbReference type="InterPro" id="IPR001497">
    <property type="entry name" value="MethylDNA_cys_MeTrfase_AS"/>
</dbReference>
<gene>
    <name evidence="11" type="ORF">AXG55_06825</name>
</gene>
<dbReference type="Gene3D" id="1.10.10.10">
    <property type="entry name" value="Winged helix-like DNA-binding domain superfamily/Winged helix DNA-binding domain"/>
    <property type="match status" value="1"/>
</dbReference>
<dbReference type="AlphaFoldDB" id="A0A1L4D0B4"/>
<accession>A0A1L4D0B4</accession>
<evidence type="ECO:0000259" key="10">
    <source>
        <dbReference type="Pfam" id="PF01035"/>
    </source>
</evidence>
<dbReference type="PROSITE" id="PS00374">
    <property type="entry name" value="MGMT"/>
    <property type="match status" value="1"/>
</dbReference>
<feature type="domain" description="Methylated-DNA-[protein]-cysteine S-methyltransferase DNA binding" evidence="10">
    <location>
        <begin position="107"/>
        <end position="185"/>
    </location>
</feature>
<dbReference type="InterPro" id="IPR036631">
    <property type="entry name" value="MGMT_N_sf"/>
</dbReference>
<reference evidence="11 12" key="1">
    <citation type="submission" date="2016-10" db="EMBL/GenBank/DDBJ databases">
        <title>Silvanigrella aquatica sp. nov., isolated from a freshwater lake located in the Black Forest, Germany, description of Silvanigrellaceae fam. nov., Silvanigrellales ord. nov., reclassification of the order Bdellovibrionales in the class Oligoflexia, reclassification of the families Bacteriovoracaceae and Halobacteriovoraceae in the new order Bacteriovoracales ord. nov., and reclassification of the family Pseudobacteriovoracaceae in the order Oligoflexiales.</title>
        <authorList>
            <person name="Hahn M.W."/>
            <person name="Schmidt J."/>
            <person name="Koll U."/>
            <person name="Rohde M."/>
            <person name="Verbag S."/>
            <person name="Pitt A."/>
            <person name="Nakai R."/>
            <person name="Naganuma T."/>
            <person name="Lang E."/>
        </authorList>
    </citation>
    <scope>NUCLEOTIDE SEQUENCE [LARGE SCALE GENOMIC DNA]</scope>
    <source>
        <strain evidence="11 12">MWH-Nonnen-W8red</strain>
    </source>
</reference>
<dbReference type="SUPFAM" id="SSF46767">
    <property type="entry name" value="Methylated DNA-protein cysteine methyltransferase, C-terminal domain"/>
    <property type="match status" value="1"/>
</dbReference>
<dbReference type="RefSeq" id="WP_148697374.1">
    <property type="nucleotide sequence ID" value="NZ_CP017834.1"/>
</dbReference>
<dbReference type="Gene3D" id="3.30.160.70">
    <property type="entry name" value="Methylated DNA-protein cysteine methyltransferase domain"/>
    <property type="match status" value="1"/>
</dbReference>
<dbReference type="EC" id="2.1.1.63" evidence="3"/>
<keyword evidence="12" id="KW-1185">Reference proteome</keyword>
<comment type="catalytic activity">
    <reaction evidence="8">
        <text>a 6-O-methyl-2'-deoxyguanosine in DNA + L-cysteinyl-[protein] = S-methyl-L-cysteinyl-[protein] + a 2'-deoxyguanosine in DNA</text>
        <dbReference type="Rhea" id="RHEA:24000"/>
        <dbReference type="Rhea" id="RHEA-COMP:10131"/>
        <dbReference type="Rhea" id="RHEA-COMP:10132"/>
        <dbReference type="Rhea" id="RHEA-COMP:11367"/>
        <dbReference type="Rhea" id="RHEA-COMP:11368"/>
        <dbReference type="ChEBI" id="CHEBI:29950"/>
        <dbReference type="ChEBI" id="CHEBI:82612"/>
        <dbReference type="ChEBI" id="CHEBI:85445"/>
        <dbReference type="ChEBI" id="CHEBI:85448"/>
        <dbReference type="EC" id="2.1.1.63"/>
    </reaction>
</comment>
<comment type="catalytic activity">
    <reaction evidence="1">
        <text>a 4-O-methyl-thymidine in DNA + L-cysteinyl-[protein] = a thymidine in DNA + S-methyl-L-cysteinyl-[protein]</text>
        <dbReference type="Rhea" id="RHEA:53428"/>
        <dbReference type="Rhea" id="RHEA-COMP:10131"/>
        <dbReference type="Rhea" id="RHEA-COMP:10132"/>
        <dbReference type="Rhea" id="RHEA-COMP:13555"/>
        <dbReference type="Rhea" id="RHEA-COMP:13556"/>
        <dbReference type="ChEBI" id="CHEBI:29950"/>
        <dbReference type="ChEBI" id="CHEBI:82612"/>
        <dbReference type="ChEBI" id="CHEBI:137386"/>
        <dbReference type="ChEBI" id="CHEBI:137387"/>
        <dbReference type="EC" id="2.1.1.63"/>
    </reaction>
</comment>
<keyword evidence="6" id="KW-0227">DNA damage</keyword>
<keyword evidence="9" id="KW-0472">Membrane</keyword>
<evidence type="ECO:0000256" key="1">
    <source>
        <dbReference type="ARBA" id="ARBA00001286"/>
    </source>
</evidence>
<dbReference type="EMBL" id="CP017834">
    <property type="protein sequence ID" value="APJ03634.1"/>
    <property type="molecule type" value="Genomic_DNA"/>
</dbReference>
<name>A0A1L4D0B4_9BACT</name>
<dbReference type="STRING" id="1915309.AXG55_06825"/>
<dbReference type="GO" id="GO:0032259">
    <property type="term" value="P:methylation"/>
    <property type="evidence" value="ECO:0007669"/>
    <property type="project" value="UniProtKB-KW"/>
</dbReference>
<proteinExistence type="inferred from homology"/>
<keyword evidence="9" id="KW-1133">Transmembrane helix</keyword>
<dbReference type="CDD" id="cd06445">
    <property type="entry name" value="ATase"/>
    <property type="match status" value="1"/>
</dbReference>
<dbReference type="PANTHER" id="PTHR10815">
    <property type="entry name" value="METHYLATED-DNA--PROTEIN-CYSTEINE METHYLTRANSFERASE"/>
    <property type="match status" value="1"/>
</dbReference>
<keyword evidence="4" id="KW-0489">Methyltransferase</keyword>
<evidence type="ECO:0000256" key="8">
    <source>
        <dbReference type="ARBA" id="ARBA00049348"/>
    </source>
</evidence>
<dbReference type="InterPro" id="IPR036388">
    <property type="entry name" value="WH-like_DNA-bd_sf"/>
</dbReference>
<evidence type="ECO:0000313" key="11">
    <source>
        <dbReference type="EMBL" id="APJ03634.1"/>
    </source>
</evidence>
<evidence type="ECO:0000256" key="9">
    <source>
        <dbReference type="SAM" id="Phobius"/>
    </source>
</evidence>
<evidence type="ECO:0000313" key="12">
    <source>
        <dbReference type="Proteomes" id="UP000184731"/>
    </source>
</evidence>
<keyword evidence="5" id="KW-0808">Transferase</keyword>
<keyword evidence="9" id="KW-0812">Transmembrane</keyword>
<evidence type="ECO:0000256" key="2">
    <source>
        <dbReference type="ARBA" id="ARBA00008711"/>
    </source>
</evidence>
<evidence type="ECO:0000256" key="6">
    <source>
        <dbReference type="ARBA" id="ARBA00022763"/>
    </source>
</evidence>
<evidence type="ECO:0000256" key="7">
    <source>
        <dbReference type="ARBA" id="ARBA00023204"/>
    </source>
</evidence>
<evidence type="ECO:0000256" key="5">
    <source>
        <dbReference type="ARBA" id="ARBA00022679"/>
    </source>
</evidence>
<dbReference type="Proteomes" id="UP000184731">
    <property type="component" value="Chromosome"/>
</dbReference>
<dbReference type="GO" id="GO:0003908">
    <property type="term" value="F:methylated-DNA-[protein]-cysteine S-methyltransferase activity"/>
    <property type="evidence" value="ECO:0007669"/>
    <property type="project" value="UniProtKB-EC"/>
</dbReference>
<feature type="transmembrane region" description="Helical" evidence="9">
    <location>
        <begin position="31"/>
        <end position="50"/>
    </location>
</feature>
<protein>
    <recommendedName>
        <fullName evidence="3">methylated-DNA--[protein]-cysteine S-methyltransferase</fullName>
        <ecNumber evidence="3">2.1.1.63</ecNumber>
    </recommendedName>
</protein>
<evidence type="ECO:0000256" key="3">
    <source>
        <dbReference type="ARBA" id="ARBA00011918"/>
    </source>
</evidence>
<dbReference type="PANTHER" id="PTHR10815:SF13">
    <property type="entry name" value="METHYLATED-DNA--PROTEIN-CYSTEINE METHYLTRANSFERASE"/>
    <property type="match status" value="1"/>
</dbReference>
<dbReference type="GO" id="GO:0006281">
    <property type="term" value="P:DNA repair"/>
    <property type="evidence" value="ECO:0007669"/>
    <property type="project" value="UniProtKB-KW"/>
</dbReference>
<dbReference type="KEGG" id="saqi:AXG55_06825"/>